<dbReference type="EMBL" id="JALBCA010000022">
    <property type="protein sequence ID" value="KAI2389708.1"/>
    <property type="molecule type" value="Genomic_DNA"/>
</dbReference>
<sequence length="1144" mass="124941">MPYTGRDLDRSTPSHEGHSTALVPCANNLVPKPSNTLLPRPVASLVTLFAHSTSLSLRVGTYLGGFAIDSVRATTLTSLELSRAVVEGILIRAGRDIVSRSSDDYGRVEAESLLERSLATLHSTITSASFFASASFHLSSTTLTSVAHFSQSLLSTLDAILGSSESSRAIASIITLIRREFRNPDTVAYGGKVGIADLLVGCIGFAMLQRMGRRNTEREFRENGNEETIWDVVILDNGLRADVVGTQRTEYPTAVDSLDNPPPRPASFLATEGAGTDGDFQALERESTPFNPLGRLVPHVSLPADRQHALSDEEIRRYIVDQLPRGSHAAIRTDSVTARTITVDVFDNQHNFIEIAPPPGTALIKESFHDSKDADDITMVTESQLPKHSVVFQTISNQSHTSELRPDRNISREPSVARPSGPRSRVSQRPATKRSKTGSWVNDSTPAPSFDLEPMDVDMPTVSPRRPSIKRTNSDSSASGTETPRASRQKISMAKATHKLISNAEAKIGNMTTLKKRPPVSSGHSRHASEFSADDTLSIKARIRGRSKPGSRVADQKSKLLPALTLSSRKTETIEPKQSEEHPSVGSSDYFRGREYFSSHEKSVESYMARTDAYSLHSLPKTPSSPKVARNHISSTSSLSKVKSDGDMQRLSSDTSRPCSPMLSRRNSTRSLAPTIYSLAAADSRASLVLAPRFIRSIYEDQDTLSALSRDGKFPGLFPYNHLVHNIQRFSRFSSASYGSNFLRVMGIATGPQDWQNEEMDHHEHGSFSNHTGLPPSTILLSSFVDPAGGSNSSGETQDGFPLVHYLTLDHESKAVVLTLRGTWGFEDILTDMTCDYDDLHWMGKTWQVHKGMLASAKRLLEGGGARVMATIKAALEEFTDYGVVFCGHSLGGGVAALLAVLTSRPNDTDLRGPAFVTTSTHAGSTDSNTQRLQGQFRLPAGRPIHVYAYGPPAVMSPPLRLATRRLITTMVNGQDVVPTLSLGVLHDFHAVSLSFKSDVADAKSYVKSRVWDSISRSIANKLYINQPPLLVHAGNGVGEDSWAWNTLKSLRSQLTAPKLLPPGEVFVVDTMRVLQRDAFTLDTPTSDGYPRLGRPATRVQLRFIRDVEARYREIRFGSGMLGDHSPGRYEASLAVLARGVLEE</sequence>
<reference evidence="1" key="1">
    <citation type="journal article" date="2022" name="bioRxiv">
        <title>Population genetic analysis of Ophidiomyces ophidiicola, the causative agent of snake fungal disease, indicates recent introductions to the USA.</title>
        <authorList>
            <person name="Ladner J.T."/>
            <person name="Palmer J.M."/>
            <person name="Ettinger C.L."/>
            <person name="Stajich J.E."/>
            <person name="Farrell T.M."/>
            <person name="Glorioso B.M."/>
            <person name="Lawson B."/>
            <person name="Price S.J."/>
            <person name="Stengle A.G."/>
            <person name="Grear D.A."/>
            <person name="Lorch J.M."/>
        </authorList>
    </citation>
    <scope>NUCLEOTIDE SEQUENCE</scope>
    <source>
        <strain evidence="1">NWHC 24266-5</strain>
    </source>
</reference>
<organism evidence="1">
    <name type="scientific">Ophidiomyces ophidiicola</name>
    <dbReference type="NCBI Taxonomy" id="1387563"/>
    <lineage>
        <taxon>Eukaryota</taxon>
        <taxon>Fungi</taxon>
        <taxon>Dikarya</taxon>
        <taxon>Ascomycota</taxon>
        <taxon>Pezizomycotina</taxon>
        <taxon>Eurotiomycetes</taxon>
        <taxon>Eurotiomycetidae</taxon>
        <taxon>Onygenales</taxon>
        <taxon>Onygenaceae</taxon>
        <taxon>Ophidiomyces</taxon>
    </lineage>
</organism>
<accession>A0ACB8V0J8</accession>
<name>A0ACB8V0J8_9EURO</name>
<evidence type="ECO:0000313" key="1">
    <source>
        <dbReference type="EMBL" id="KAI2389708.1"/>
    </source>
</evidence>
<comment type="caution">
    <text evidence="1">The sequence shown here is derived from an EMBL/GenBank/DDBJ whole genome shotgun (WGS) entry which is preliminary data.</text>
</comment>
<protein>
    <submittedName>
        <fullName evidence="1">Uncharacterized protein</fullName>
    </submittedName>
</protein>
<proteinExistence type="predicted"/>
<gene>
    <name evidence="1" type="ORF">LOY88_001982</name>
</gene>